<keyword evidence="1" id="KW-1133">Transmembrane helix</keyword>
<organism evidence="2 3">
    <name type="scientific">Pelosinus propionicus DSM 13327</name>
    <dbReference type="NCBI Taxonomy" id="1123291"/>
    <lineage>
        <taxon>Bacteria</taxon>
        <taxon>Bacillati</taxon>
        <taxon>Bacillota</taxon>
        <taxon>Negativicutes</taxon>
        <taxon>Selenomonadales</taxon>
        <taxon>Sporomusaceae</taxon>
        <taxon>Pelosinus</taxon>
    </lineage>
</organism>
<evidence type="ECO:0000256" key="1">
    <source>
        <dbReference type="SAM" id="Phobius"/>
    </source>
</evidence>
<dbReference type="EMBL" id="FOTS01000026">
    <property type="protein sequence ID" value="SFL93477.1"/>
    <property type="molecule type" value="Genomic_DNA"/>
</dbReference>
<name>A0A1I4LSB7_9FIRM</name>
<dbReference type="RefSeq" id="WP_281246811.1">
    <property type="nucleotide sequence ID" value="NZ_FOTS01000026.1"/>
</dbReference>
<feature type="transmembrane region" description="Helical" evidence="1">
    <location>
        <begin position="20"/>
        <end position="43"/>
    </location>
</feature>
<dbReference type="AlphaFoldDB" id="A0A1I4LSB7"/>
<keyword evidence="3" id="KW-1185">Reference proteome</keyword>
<evidence type="ECO:0000313" key="2">
    <source>
        <dbReference type="EMBL" id="SFL93477.1"/>
    </source>
</evidence>
<gene>
    <name evidence="2" type="ORF">SAMN04490355_102650</name>
</gene>
<keyword evidence="1" id="KW-0812">Transmembrane</keyword>
<accession>A0A1I4LSB7</accession>
<protein>
    <submittedName>
        <fullName evidence="2">Uncharacterized protein</fullName>
    </submittedName>
</protein>
<proteinExistence type="predicted"/>
<keyword evidence="1" id="KW-0472">Membrane</keyword>
<sequence>MENKELTDILRKSSNAAWTLGLFAIIYVIISLWVINLIHTLLFR</sequence>
<evidence type="ECO:0000313" key="3">
    <source>
        <dbReference type="Proteomes" id="UP000199520"/>
    </source>
</evidence>
<dbReference type="STRING" id="1123291.SAMN04490355_102650"/>
<dbReference type="Proteomes" id="UP000199520">
    <property type="component" value="Unassembled WGS sequence"/>
</dbReference>
<reference evidence="3" key="1">
    <citation type="submission" date="2016-10" db="EMBL/GenBank/DDBJ databases">
        <authorList>
            <person name="Varghese N."/>
            <person name="Submissions S."/>
        </authorList>
    </citation>
    <scope>NUCLEOTIDE SEQUENCE [LARGE SCALE GENOMIC DNA]</scope>
    <source>
        <strain evidence="3">DSM 13327</strain>
    </source>
</reference>